<reference evidence="3 4" key="1">
    <citation type="submission" date="2016-11" db="EMBL/GenBank/DDBJ databases">
        <authorList>
            <person name="Jaros S."/>
            <person name="Januszkiewicz K."/>
            <person name="Wedrychowicz H."/>
        </authorList>
    </citation>
    <scope>NUCLEOTIDE SEQUENCE [LARGE SCALE GENOMIC DNA]</scope>
    <source>
        <strain evidence="3 4">DSM 14214</strain>
    </source>
</reference>
<dbReference type="SUPFAM" id="SSF101898">
    <property type="entry name" value="NHL repeat"/>
    <property type="match status" value="1"/>
</dbReference>
<dbReference type="InterPro" id="IPR027372">
    <property type="entry name" value="Phytase-like_dom"/>
</dbReference>
<gene>
    <name evidence="3" type="ORF">SAMN02745138_02354</name>
</gene>
<sequence>MKKRVFTAALLTAMVLQSIPAFAAEYEATAYDVSIADELKVPFADSKEGYFEGGLVTGFGSAVTFKGYNEAGEMQFYAVTDRGPNADAPKYEKDGTQTEAKIFPCPEFTPSIGIVTIKDNGAVVDEAITLKDAEGNEISGLPLEPGQVGATGERALDMQLNDIGYDNEGLDTEGIAVDADGNFWLCDEYGPFIVKTDANGKILEKYAPGEGLPEILQYRIPNRGFEGLTITPNGTVMASVQSVLDVNGETDDTACFTRIVALDPETGDTKMYAYPVDLSQYSAPSNCKIGDIYAVDDDTLLVIEQGKLADKTMSNKIYQVDLSKATDISDMTVDGKALEYASAEELQDDVVFAEKELLLDLRDYGWTAEKAEGLCMVDENTIAVINDNDFGIVTVTEDAANEDADITDYVYDAATGTFTKDGTAADVKVSIGENTEPAQIWTFQKTEEPAAETSYISIRNGVLQAQEGGKTYGVDFDSEKQQVVLTTGGTYTATGKEDTQKTLTEVGEASAWKIVLDGTALDIPVYHINGYNYVDQQALEAALA</sequence>
<evidence type="ECO:0000313" key="4">
    <source>
        <dbReference type="Proteomes" id="UP000183975"/>
    </source>
</evidence>
<feature type="domain" description="Phytase-like" evidence="2">
    <location>
        <begin position="72"/>
        <end position="390"/>
    </location>
</feature>
<protein>
    <submittedName>
        <fullName evidence="3">Esterase-like activity of phytase</fullName>
    </submittedName>
</protein>
<accession>A0A1M6VCB9</accession>
<feature type="signal peptide" evidence="1">
    <location>
        <begin position="1"/>
        <end position="23"/>
    </location>
</feature>
<dbReference type="AlphaFoldDB" id="A0A1M6VCB9"/>
<name>A0A1M6VCB9_9FIRM</name>
<dbReference type="Proteomes" id="UP000183975">
    <property type="component" value="Unassembled WGS sequence"/>
</dbReference>
<evidence type="ECO:0000313" key="3">
    <source>
        <dbReference type="EMBL" id="SHK79088.1"/>
    </source>
</evidence>
<keyword evidence="1" id="KW-0732">Signal</keyword>
<dbReference type="OrthoDB" id="9803927at2"/>
<feature type="chain" id="PRO_5012296939" evidence="1">
    <location>
        <begin position="24"/>
        <end position="544"/>
    </location>
</feature>
<dbReference type="Pfam" id="PF13449">
    <property type="entry name" value="Phytase-like"/>
    <property type="match status" value="1"/>
</dbReference>
<keyword evidence="4" id="KW-1185">Reference proteome</keyword>
<evidence type="ECO:0000256" key="1">
    <source>
        <dbReference type="SAM" id="SignalP"/>
    </source>
</evidence>
<dbReference type="RefSeq" id="WP_072852032.1">
    <property type="nucleotide sequence ID" value="NZ_FRAH01000045.1"/>
</dbReference>
<dbReference type="PANTHER" id="PTHR37957:SF1">
    <property type="entry name" value="PHYTASE-LIKE DOMAIN-CONTAINING PROTEIN"/>
    <property type="match status" value="1"/>
</dbReference>
<dbReference type="PANTHER" id="PTHR37957">
    <property type="entry name" value="BLR7070 PROTEIN"/>
    <property type="match status" value="1"/>
</dbReference>
<proteinExistence type="predicted"/>
<evidence type="ECO:0000259" key="2">
    <source>
        <dbReference type="Pfam" id="PF13449"/>
    </source>
</evidence>
<organism evidence="3 4">
    <name type="scientific">Anaerotignum lactatifermentans DSM 14214</name>
    <dbReference type="NCBI Taxonomy" id="1121323"/>
    <lineage>
        <taxon>Bacteria</taxon>
        <taxon>Bacillati</taxon>
        <taxon>Bacillota</taxon>
        <taxon>Clostridia</taxon>
        <taxon>Lachnospirales</taxon>
        <taxon>Anaerotignaceae</taxon>
        <taxon>Anaerotignum</taxon>
    </lineage>
</organism>
<dbReference type="EMBL" id="FRAH01000045">
    <property type="protein sequence ID" value="SHK79088.1"/>
    <property type="molecule type" value="Genomic_DNA"/>
</dbReference>